<dbReference type="GO" id="GO:0030170">
    <property type="term" value="F:pyridoxal phosphate binding"/>
    <property type="evidence" value="ECO:0007669"/>
    <property type="project" value="UniProtKB-UniRule"/>
</dbReference>
<dbReference type="Proteomes" id="UP000045824">
    <property type="component" value="Unassembled WGS sequence"/>
</dbReference>
<dbReference type="GO" id="GO:0006593">
    <property type="term" value="P:L-ornithine catabolic process"/>
    <property type="evidence" value="ECO:0007669"/>
    <property type="project" value="InterPro"/>
</dbReference>
<dbReference type="NCBIfam" id="NF009047">
    <property type="entry name" value="PRK12381.1"/>
    <property type="match status" value="1"/>
</dbReference>
<sequence length="474" mass="51304">MGIKHFIHIVIGMARKLLYTLYQVNIFHSSLFTEQEILLDGRVVPHDKFSPLFTLIKEAFMEQPIPVTRQSFDEWIVPTYAPADFIVVRGEGAMLWDQQGKSYLDFAGGIAVNALGHGHPAVKAALIEQADKVWHLGNGYTNEPVLRLAKQLIDATFAEKVFFCNSGAEANEAALKLARKYALDNFANKPGQQGEKNQIVAFRNAFHGRTLFTVSAGGQPKYSQDFAPLPGGISHGIFNDLASAEVLINDQTCAVIVEPIQGEGGVLPAETEFLHGLRALCDRHNAVLIFDEVQTGVGRTGELYAYMHYGVTPDVLTSAKALGGGFPIAAMLTTTQYASALNVGSHGTTYGGNPLACAVAGTVLSLINTPEVLAGVKERHQWFLEGLADINARHKVFAEIRGRGLLIGCVLNNDYAGKSKEIIQAAAQHGLIALIAGPDVVRFAPSLIISRHDIKEGLARLALGIEQVCRKVKS</sequence>
<dbReference type="InterPro" id="IPR026330">
    <property type="entry name" value="SOAT"/>
</dbReference>
<dbReference type="EC" id="2.6.1.81" evidence="6"/>
<dbReference type="PANTHER" id="PTHR11986:SF113">
    <property type="entry name" value="SUCCINYLORNITHINE TRANSAMINASE"/>
    <property type="match status" value="1"/>
</dbReference>
<protein>
    <recommendedName>
        <fullName evidence="6">Succinylornithine transaminase</fullName>
        <ecNumber evidence="6">2.6.1.81</ecNumber>
    </recommendedName>
    <alternativeName>
        <fullName evidence="6">Succinylornithine aminotransferase</fullName>
    </alternativeName>
</protein>
<dbReference type="HAMAP" id="MF_01173">
    <property type="entry name" value="AstC_aminotrans_3"/>
    <property type="match status" value="1"/>
</dbReference>
<dbReference type="GO" id="GO:0042802">
    <property type="term" value="F:identical protein binding"/>
    <property type="evidence" value="ECO:0007669"/>
    <property type="project" value="TreeGrafter"/>
</dbReference>
<evidence type="ECO:0000256" key="5">
    <source>
        <dbReference type="ARBA" id="ARBA00022898"/>
    </source>
</evidence>
<dbReference type="NCBIfam" id="NF003468">
    <property type="entry name" value="PRK05093.1"/>
    <property type="match status" value="1"/>
</dbReference>
<comment type="function">
    <text evidence="6">Catalyzes the transamination of N(2)-succinylornithine and alpha-ketoglutarate into N(2)-succinylglutamate semialdehyde and glutamate. Can also act as an acetylornithine aminotransferase.</text>
</comment>
<dbReference type="Pfam" id="PF00202">
    <property type="entry name" value="Aminotran_3"/>
    <property type="match status" value="1"/>
</dbReference>
<dbReference type="FunFam" id="3.40.640.10:FF:000004">
    <property type="entry name" value="Acetylornithine aminotransferase"/>
    <property type="match status" value="1"/>
</dbReference>
<accession>A0A0T9M018</accession>
<comment type="catalytic activity">
    <reaction evidence="6">
        <text>N(2)-succinyl-L-ornithine + 2-oxoglutarate = N-succinyl-L-glutamate 5-semialdehyde + L-glutamate</text>
        <dbReference type="Rhea" id="RHEA:16953"/>
        <dbReference type="ChEBI" id="CHEBI:16810"/>
        <dbReference type="ChEBI" id="CHEBI:29985"/>
        <dbReference type="ChEBI" id="CHEBI:58514"/>
        <dbReference type="ChEBI" id="CHEBI:58520"/>
        <dbReference type="EC" id="2.6.1.81"/>
    </reaction>
</comment>
<dbReference type="AlphaFoldDB" id="A0A0T9M018"/>
<dbReference type="InterPro" id="IPR017652">
    <property type="entry name" value="Ac/SucOrn_transaminase_bac"/>
</dbReference>
<evidence type="ECO:0000256" key="6">
    <source>
        <dbReference type="HAMAP-Rule" id="MF_01173"/>
    </source>
</evidence>
<reference evidence="7 8" key="1">
    <citation type="submission" date="2015-03" db="EMBL/GenBank/DDBJ databases">
        <authorList>
            <person name="Murphy D."/>
        </authorList>
    </citation>
    <scope>NUCLEOTIDE SEQUENCE [LARGE SCALE GENOMIC DNA]</scope>
    <source>
        <strain evidence="7 8">FCF326</strain>
    </source>
</reference>
<keyword evidence="5 6" id="KW-0663">Pyridoxal phosphate</keyword>
<dbReference type="PANTHER" id="PTHR11986">
    <property type="entry name" value="AMINOTRANSFERASE CLASS III"/>
    <property type="match status" value="1"/>
</dbReference>
<dbReference type="InterPro" id="IPR049704">
    <property type="entry name" value="Aminotrans_3_PPA_site"/>
</dbReference>
<name>A0A0T9M018_YERKR</name>
<dbReference type="PROSITE" id="PS00600">
    <property type="entry name" value="AA_TRANSFER_CLASS_3"/>
    <property type="match status" value="1"/>
</dbReference>
<dbReference type="UniPathway" id="UPA00185">
    <property type="reaction ID" value="UER00281"/>
</dbReference>
<evidence type="ECO:0000256" key="2">
    <source>
        <dbReference type="ARBA" id="ARBA00022503"/>
    </source>
</evidence>
<dbReference type="InterPro" id="IPR004636">
    <property type="entry name" value="AcOrn/SuccOrn_fam"/>
</dbReference>
<dbReference type="Gene3D" id="3.40.640.10">
    <property type="entry name" value="Type I PLP-dependent aspartate aminotransferase-like (Major domain)"/>
    <property type="match status" value="1"/>
</dbReference>
<dbReference type="InterPro" id="IPR015424">
    <property type="entry name" value="PyrdxlP-dep_Trfase"/>
</dbReference>
<keyword evidence="3 6" id="KW-0032">Aminotransferase</keyword>
<dbReference type="EMBL" id="CPYI01000019">
    <property type="protein sequence ID" value="CNF43395.1"/>
    <property type="molecule type" value="Genomic_DNA"/>
</dbReference>
<dbReference type="InterPro" id="IPR050103">
    <property type="entry name" value="Class-III_PLP-dep_AT"/>
</dbReference>
<dbReference type="GO" id="GO:0006526">
    <property type="term" value="P:L-arginine biosynthetic process"/>
    <property type="evidence" value="ECO:0007669"/>
    <property type="project" value="UniProtKB-ARBA"/>
</dbReference>
<dbReference type="InterPro" id="IPR015422">
    <property type="entry name" value="PyrdxlP-dep_Trfase_small"/>
</dbReference>
<dbReference type="NCBIfam" id="TIGR03246">
    <property type="entry name" value="arg_catab_astC"/>
    <property type="match status" value="1"/>
</dbReference>
<dbReference type="HAMAP" id="MF_01107">
    <property type="entry name" value="ArgD_aminotrans_3"/>
    <property type="match status" value="1"/>
</dbReference>
<dbReference type="InterPro" id="IPR005814">
    <property type="entry name" value="Aminotrans_3"/>
</dbReference>
<dbReference type="GO" id="GO:0019545">
    <property type="term" value="P:L-arginine catabolic process to succinate"/>
    <property type="evidence" value="ECO:0007669"/>
    <property type="project" value="UniProtKB-UniRule"/>
</dbReference>
<evidence type="ECO:0000256" key="4">
    <source>
        <dbReference type="ARBA" id="ARBA00022679"/>
    </source>
</evidence>
<comment type="cofactor">
    <cofactor evidence="1 6">
        <name>pyridoxal 5'-phosphate</name>
        <dbReference type="ChEBI" id="CHEBI:597326"/>
    </cofactor>
</comment>
<evidence type="ECO:0000256" key="3">
    <source>
        <dbReference type="ARBA" id="ARBA00022576"/>
    </source>
</evidence>
<evidence type="ECO:0000313" key="8">
    <source>
        <dbReference type="Proteomes" id="UP000045824"/>
    </source>
</evidence>
<dbReference type="GO" id="GO:0019544">
    <property type="term" value="P:L-arginine catabolic process to L-glutamate"/>
    <property type="evidence" value="ECO:0007669"/>
    <property type="project" value="UniProtKB-UniRule"/>
</dbReference>
<dbReference type="NCBIfam" id="TIGR00707">
    <property type="entry name" value="argD"/>
    <property type="match status" value="1"/>
</dbReference>
<dbReference type="SUPFAM" id="SSF53383">
    <property type="entry name" value="PLP-dependent transferases"/>
    <property type="match status" value="1"/>
</dbReference>
<evidence type="ECO:0000256" key="1">
    <source>
        <dbReference type="ARBA" id="ARBA00001933"/>
    </source>
</evidence>
<feature type="modified residue" description="N6-(pyridoxal phosphate)lysine" evidence="6">
    <location>
        <position position="320"/>
    </location>
</feature>
<dbReference type="Gene3D" id="3.90.1150.10">
    <property type="entry name" value="Aspartate Aminotransferase, domain 1"/>
    <property type="match status" value="1"/>
</dbReference>
<dbReference type="InterPro" id="IPR015421">
    <property type="entry name" value="PyrdxlP-dep_Trfase_major"/>
</dbReference>
<dbReference type="NCBIfam" id="NF002325">
    <property type="entry name" value="PRK01278.1"/>
    <property type="match status" value="1"/>
</dbReference>
<proteinExistence type="inferred from homology"/>
<keyword evidence="4 6" id="KW-0808">Transferase</keyword>
<comment type="pathway">
    <text evidence="6">Amino-acid degradation; L-arginine degradation via AST pathway; L-glutamate and succinate from L-arginine: step 3/5.</text>
</comment>
<comment type="similarity">
    <text evidence="6">Belongs to the class-III pyridoxal-phosphate-dependent aminotransferase family. AstC subfamily.</text>
</comment>
<gene>
    <name evidence="6 7" type="primary">astC</name>
    <name evidence="6" type="synonym">argM</name>
    <name evidence="7" type="ORF">ERS008491_03802</name>
</gene>
<dbReference type="GO" id="GO:0043825">
    <property type="term" value="F:succinylornithine transaminase activity"/>
    <property type="evidence" value="ECO:0007669"/>
    <property type="project" value="UniProtKB-EC"/>
</dbReference>
<keyword evidence="2 6" id="KW-0056">Arginine metabolism</keyword>
<dbReference type="CDD" id="cd00610">
    <property type="entry name" value="OAT_like"/>
    <property type="match status" value="1"/>
</dbReference>
<organism evidence="7 8">
    <name type="scientific">Yersinia kristensenii</name>
    <dbReference type="NCBI Taxonomy" id="28152"/>
    <lineage>
        <taxon>Bacteria</taxon>
        <taxon>Pseudomonadati</taxon>
        <taxon>Pseudomonadota</taxon>
        <taxon>Gammaproteobacteria</taxon>
        <taxon>Enterobacterales</taxon>
        <taxon>Yersiniaceae</taxon>
        <taxon>Yersinia</taxon>
    </lineage>
</organism>
<evidence type="ECO:0000313" key="7">
    <source>
        <dbReference type="EMBL" id="CNF43395.1"/>
    </source>
</evidence>